<accession>A0AAN8WHS3</accession>
<feature type="transmembrane region" description="Helical" evidence="1">
    <location>
        <begin position="20"/>
        <end position="40"/>
    </location>
</feature>
<keyword evidence="1" id="KW-0472">Membrane</keyword>
<dbReference type="AlphaFoldDB" id="A0AAN8WHS3"/>
<name>A0AAN8WHS3_HALRR</name>
<feature type="transmembrane region" description="Helical" evidence="1">
    <location>
        <begin position="77"/>
        <end position="97"/>
    </location>
</feature>
<keyword evidence="1" id="KW-0812">Transmembrane</keyword>
<gene>
    <name evidence="2" type="ORF">SK128_014433</name>
</gene>
<organism evidence="2 3">
    <name type="scientific">Halocaridina rubra</name>
    <name type="common">Hawaiian red shrimp</name>
    <dbReference type="NCBI Taxonomy" id="373956"/>
    <lineage>
        <taxon>Eukaryota</taxon>
        <taxon>Metazoa</taxon>
        <taxon>Ecdysozoa</taxon>
        <taxon>Arthropoda</taxon>
        <taxon>Crustacea</taxon>
        <taxon>Multicrustacea</taxon>
        <taxon>Malacostraca</taxon>
        <taxon>Eumalacostraca</taxon>
        <taxon>Eucarida</taxon>
        <taxon>Decapoda</taxon>
        <taxon>Pleocyemata</taxon>
        <taxon>Caridea</taxon>
        <taxon>Atyoidea</taxon>
        <taxon>Atyidae</taxon>
        <taxon>Halocaridina</taxon>
    </lineage>
</organism>
<evidence type="ECO:0000256" key="1">
    <source>
        <dbReference type="SAM" id="Phobius"/>
    </source>
</evidence>
<keyword evidence="3" id="KW-1185">Reference proteome</keyword>
<sequence>MEKPLKLYSTFTAAHNLKEIYVGCIIYTIFGIIKDSYVFMSSDFGEGQGDIQQIILEIDRIPGNHGSSPQTGQDKPITVYHLVCKAVIGSFIYFYFFNISNRCLMIT</sequence>
<keyword evidence="1" id="KW-1133">Transmembrane helix</keyword>
<evidence type="ECO:0000313" key="2">
    <source>
        <dbReference type="EMBL" id="KAK7022963.1"/>
    </source>
</evidence>
<dbReference type="Proteomes" id="UP001381693">
    <property type="component" value="Unassembled WGS sequence"/>
</dbReference>
<proteinExistence type="predicted"/>
<protein>
    <submittedName>
        <fullName evidence="2">Uncharacterized protein</fullName>
    </submittedName>
</protein>
<evidence type="ECO:0000313" key="3">
    <source>
        <dbReference type="Proteomes" id="UP001381693"/>
    </source>
</evidence>
<reference evidence="2 3" key="1">
    <citation type="submission" date="2023-11" db="EMBL/GenBank/DDBJ databases">
        <title>Halocaridina rubra genome assembly.</title>
        <authorList>
            <person name="Smith C."/>
        </authorList>
    </citation>
    <scope>NUCLEOTIDE SEQUENCE [LARGE SCALE GENOMIC DNA]</scope>
    <source>
        <strain evidence="2">EP-1</strain>
        <tissue evidence="2">Whole</tissue>
    </source>
</reference>
<dbReference type="EMBL" id="JAXCGZ010022824">
    <property type="protein sequence ID" value="KAK7022963.1"/>
    <property type="molecule type" value="Genomic_DNA"/>
</dbReference>
<comment type="caution">
    <text evidence="2">The sequence shown here is derived from an EMBL/GenBank/DDBJ whole genome shotgun (WGS) entry which is preliminary data.</text>
</comment>